<dbReference type="FunFam" id="2.40.10.10:FF:000036">
    <property type="entry name" value="Trypsin beta"/>
    <property type="match status" value="1"/>
</dbReference>
<gene>
    <name evidence="8" type="primary">LOC115820656</name>
</gene>
<feature type="domain" description="Peptidase S1" evidence="6">
    <location>
        <begin position="24"/>
        <end position="247"/>
    </location>
</feature>
<dbReference type="InterPro" id="IPR001254">
    <property type="entry name" value="Trypsin_dom"/>
</dbReference>
<keyword evidence="1" id="KW-0645">Protease</keyword>
<dbReference type="GO" id="GO:0004252">
    <property type="term" value="F:serine-type endopeptidase activity"/>
    <property type="evidence" value="ECO:0007669"/>
    <property type="project" value="InterPro"/>
</dbReference>
<keyword evidence="2" id="KW-0378">Hydrolase</keyword>
<evidence type="ECO:0000256" key="3">
    <source>
        <dbReference type="ARBA" id="ARBA00022825"/>
    </source>
</evidence>
<dbReference type="Gene3D" id="2.40.10.10">
    <property type="entry name" value="Trypsin-like serine proteases"/>
    <property type="match status" value="1"/>
</dbReference>
<dbReference type="SUPFAM" id="SSF50494">
    <property type="entry name" value="Trypsin-like serine proteases"/>
    <property type="match status" value="1"/>
</dbReference>
<keyword evidence="4" id="KW-1015">Disulfide bond</keyword>
<evidence type="ECO:0000256" key="1">
    <source>
        <dbReference type="ARBA" id="ARBA00022670"/>
    </source>
</evidence>
<keyword evidence="7" id="KW-1185">Reference proteome</keyword>
<dbReference type="PANTHER" id="PTHR24271">
    <property type="entry name" value="KALLIKREIN-RELATED"/>
    <property type="match status" value="1"/>
</dbReference>
<name>A0A6J2W858_CHACN</name>
<dbReference type="Pfam" id="PF00089">
    <property type="entry name" value="Trypsin"/>
    <property type="match status" value="1"/>
</dbReference>
<dbReference type="PRINTS" id="PR00722">
    <property type="entry name" value="CHYMOTRYPSIN"/>
</dbReference>
<dbReference type="InterPro" id="IPR001314">
    <property type="entry name" value="Peptidase_S1A"/>
</dbReference>
<dbReference type="AlphaFoldDB" id="A0A6J2W858"/>
<dbReference type="InterPro" id="IPR043504">
    <property type="entry name" value="Peptidase_S1_PA_chymotrypsin"/>
</dbReference>
<evidence type="ECO:0000259" key="6">
    <source>
        <dbReference type="PROSITE" id="PS50240"/>
    </source>
</evidence>
<dbReference type="RefSeq" id="XP_030640152.1">
    <property type="nucleotide sequence ID" value="XM_030784292.1"/>
</dbReference>
<proteinExistence type="predicted"/>
<dbReference type="GO" id="GO:0006508">
    <property type="term" value="P:proteolysis"/>
    <property type="evidence" value="ECO:0007669"/>
    <property type="project" value="UniProtKB-KW"/>
</dbReference>
<protein>
    <submittedName>
        <fullName evidence="8">Complement factor D-like</fullName>
    </submittedName>
</protein>
<dbReference type="InterPro" id="IPR018114">
    <property type="entry name" value="TRYPSIN_HIS"/>
</dbReference>
<dbReference type="InParanoid" id="A0A6J2W858"/>
<feature type="signal peptide" evidence="5">
    <location>
        <begin position="1"/>
        <end position="19"/>
    </location>
</feature>
<evidence type="ECO:0000313" key="8">
    <source>
        <dbReference type="RefSeq" id="XP_030640152.1"/>
    </source>
</evidence>
<dbReference type="GeneID" id="115820656"/>
<evidence type="ECO:0000313" key="7">
    <source>
        <dbReference type="Proteomes" id="UP000504632"/>
    </source>
</evidence>
<dbReference type="CDD" id="cd00190">
    <property type="entry name" value="Tryp_SPc"/>
    <property type="match status" value="1"/>
</dbReference>
<dbReference type="PROSITE" id="PS50240">
    <property type="entry name" value="TRYPSIN_DOM"/>
    <property type="match status" value="1"/>
</dbReference>
<organism evidence="7 8">
    <name type="scientific">Chanos chanos</name>
    <name type="common">Milkfish</name>
    <name type="synonym">Mugil chanos</name>
    <dbReference type="NCBI Taxonomy" id="29144"/>
    <lineage>
        <taxon>Eukaryota</taxon>
        <taxon>Metazoa</taxon>
        <taxon>Chordata</taxon>
        <taxon>Craniata</taxon>
        <taxon>Vertebrata</taxon>
        <taxon>Euteleostomi</taxon>
        <taxon>Actinopterygii</taxon>
        <taxon>Neopterygii</taxon>
        <taxon>Teleostei</taxon>
        <taxon>Ostariophysi</taxon>
        <taxon>Gonorynchiformes</taxon>
        <taxon>Chanidae</taxon>
        <taxon>Chanos</taxon>
    </lineage>
</organism>
<evidence type="ECO:0000256" key="5">
    <source>
        <dbReference type="SAM" id="SignalP"/>
    </source>
</evidence>
<dbReference type="PANTHER" id="PTHR24271:SF87">
    <property type="entry name" value="ARGININE ESTERASE-LIKE-RELATED"/>
    <property type="match status" value="1"/>
</dbReference>
<dbReference type="FunFam" id="2.40.10.10:FF:000068">
    <property type="entry name" value="transmembrane protease serine 2"/>
    <property type="match status" value="1"/>
</dbReference>
<dbReference type="Proteomes" id="UP000504632">
    <property type="component" value="Chromosome 9"/>
</dbReference>
<dbReference type="InterPro" id="IPR009003">
    <property type="entry name" value="Peptidase_S1_PA"/>
</dbReference>
<feature type="chain" id="PRO_5026741287" evidence="5">
    <location>
        <begin position="20"/>
        <end position="261"/>
    </location>
</feature>
<sequence length="261" mass="28929">MANTPLFLLITVLPALTLSVNVKIVNGTEVVPNSRPYMASVQENGKHVCGGFLVARSYVMTAAHCWKDGRERRVVLGVHKLAAKKIGRLRVKHYAVFPEYDDTRWKYDIMLLELKNKVRLSNKVRLISLPERDEDVKAGTNCTIAGWGAKSTSGPTVQRLMEANVQIMDREECKRLWGKSAPITPQLLCAYGGAGFCKGDSGGPLVCDGKAVGVASFFQKKNCNNPTLPNVYTKISAYLPWVYTKISSFLLWIKAIIGRKP</sequence>
<keyword evidence="5" id="KW-0732">Signal</keyword>
<reference evidence="8" key="1">
    <citation type="submission" date="2025-08" db="UniProtKB">
        <authorList>
            <consortium name="RefSeq"/>
        </authorList>
    </citation>
    <scope>IDENTIFICATION</scope>
</reference>
<keyword evidence="3" id="KW-0720">Serine protease</keyword>
<accession>A0A6J2W858</accession>
<evidence type="ECO:0000256" key="2">
    <source>
        <dbReference type="ARBA" id="ARBA00022801"/>
    </source>
</evidence>
<dbReference type="SMART" id="SM00020">
    <property type="entry name" value="Tryp_SPc"/>
    <property type="match status" value="1"/>
</dbReference>
<evidence type="ECO:0000256" key="4">
    <source>
        <dbReference type="ARBA" id="ARBA00023157"/>
    </source>
</evidence>
<dbReference type="PROSITE" id="PS00134">
    <property type="entry name" value="TRYPSIN_HIS"/>
    <property type="match status" value="1"/>
</dbReference>
<dbReference type="OrthoDB" id="5597713at2759"/>